<feature type="binding site" evidence="18">
    <location>
        <position position="285"/>
    </location>
    <ligand>
        <name>ATP</name>
        <dbReference type="ChEBI" id="CHEBI:30616"/>
    </ligand>
</feature>
<gene>
    <name evidence="18" type="primary">thiI</name>
    <name evidence="20" type="ORF">AT15_07660</name>
</gene>
<dbReference type="GO" id="GO:0052837">
    <property type="term" value="P:thiazole biosynthetic process"/>
    <property type="evidence" value="ECO:0007669"/>
    <property type="project" value="TreeGrafter"/>
</dbReference>
<keyword evidence="7 18" id="KW-0694">RNA-binding</keyword>
<dbReference type="AlphaFoldDB" id="A0A182C7R8"/>
<evidence type="ECO:0000256" key="10">
    <source>
        <dbReference type="ARBA" id="ARBA00052330"/>
    </source>
</evidence>
<dbReference type="GO" id="GO:0000049">
    <property type="term" value="F:tRNA binding"/>
    <property type="evidence" value="ECO:0007669"/>
    <property type="project" value="UniProtKB-UniRule"/>
</dbReference>
<dbReference type="GO" id="GO:0005524">
    <property type="term" value="F:ATP binding"/>
    <property type="evidence" value="ECO:0007669"/>
    <property type="project" value="UniProtKB-UniRule"/>
</dbReference>
<dbReference type="GO" id="GO:0002937">
    <property type="term" value="P:tRNA 4-thiouridine biosynthesis"/>
    <property type="evidence" value="ECO:0007669"/>
    <property type="project" value="TreeGrafter"/>
</dbReference>
<evidence type="ECO:0000259" key="19">
    <source>
        <dbReference type="PROSITE" id="PS51165"/>
    </source>
</evidence>
<dbReference type="Pfam" id="PF02568">
    <property type="entry name" value="ThiI"/>
    <property type="match status" value="1"/>
</dbReference>
<dbReference type="SUPFAM" id="SSF143437">
    <property type="entry name" value="THUMP domain-like"/>
    <property type="match status" value="1"/>
</dbReference>
<dbReference type="InterPro" id="IPR049962">
    <property type="entry name" value="THUMP_ThiI"/>
</dbReference>
<comment type="subcellular location">
    <subcellularLocation>
        <location evidence="1 18">Cytoplasm</location>
    </subcellularLocation>
</comment>
<dbReference type="InterPro" id="IPR003720">
    <property type="entry name" value="tRNA_STrfase"/>
</dbReference>
<evidence type="ECO:0000256" key="13">
    <source>
        <dbReference type="ARBA" id="ARBA00066827"/>
    </source>
</evidence>
<evidence type="ECO:0000256" key="2">
    <source>
        <dbReference type="ARBA" id="ARBA00022490"/>
    </source>
</evidence>
<dbReference type="HAMAP" id="MF_00021">
    <property type="entry name" value="ThiI"/>
    <property type="match status" value="1"/>
</dbReference>
<evidence type="ECO:0000256" key="6">
    <source>
        <dbReference type="ARBA" id="ARBA00022840"/>
    </source>
</evidence>
<dbReference type="RefSeq" id="WP_068346448.1">
    <property type="nucleotide sequence ID" value="NZ_JFHK01000004.1"/>
</dbReference>
<evidence type="ECO:0000256" key="14">
    <source>
        <dbReference type="ARBA" id="ARBA00071867"/>
    </source>
</evidence>
<keyword evidence="5 18" id="KW-0547">Nucleotide-binding</keyword>
<dbReference type="InterPro" id="IPR014729">
    <property type="entry name" value="Rossmann-like_a/b/a_fold"/>
</dbReference>
<dbReference type="InterPro" id="IPR049961">
    <property type="entry name" value="ThiI_N"/>
</dbReference>
<organism evidence="20 21">
    <name type="scientific">Kosmotoga arenicorallina S304</name>
    <dbReference type="NCBI Taxonomy" id="1453497"/>
    <lineage>
        <taxon>Bacteria</taxon>
        <taxon>Thermotogati</taxon>
        <taxon>Thermotogota</taxon>
        <taxon>Thermotogae</taxon>
        <taxon>Kosmotogales</taxon>
        <taxon>Kosmotogaceae</taxon>
        <taxon>Kosmotoga</taxon>
    </lineage>
</organism>
<proteinExistence type="inferred from homology"/>
<feature type="domain" description="THUMP" evidence="19">
    <location>
        <begin position="55"/>
        <end position="161"/>
    </location>
</feature>
<dbReference type="InterPro" id="IPR050102">
    <property type="entry name" value="tRNA_sulfurtransferase_ThiI"/>
</dbReference>
<feature type="binding site" evidence="18">
    <location>
        <position position="294"/>
    </location>
    <ligand>
        <name>ATP</name>
        <dbReference type="ChEBI" id="CHEBI:30616"/>
    </ligand>
</feature>
<keyword evidence="21" id="KW-1185">Reference proteome</keyword>
<evidence type="ECO:0000256" key="11">
    <source>
        <dbReference type="ARBA" id="ARBA00058382"/>
    </source>
</evidence>
<dbReference type="PANTHER" id="PTHR43209">
    <property type="entry name" value="TRNA SULFURTRANSFERASE"/>
    <property type="match status" value="1"/>
</dbReference>
<dbReference type="GO" id="GO:0009229">
    <property type="term" value="P:thiamine diphosphate biosynthetic process"/>
    <property type="evidence" value="ECO:0007669"/>
    <property type="project" value="UniProtKB-UniRule"/>
</dbReference>
<comment type="pathway">
    <text evidence="18">Cofactor biosynthesis; thiamine diphosphate biosynthesis.</text>
</comment>
<dbReference type="OrthoDB" id="9773948at2"/>
<dbReference type="InterPro" id="IPR020536">
    <property type="entry name" value="ThiI_AANH"/>
</dbReference>
<dbReference type="PROSITE" id="PS51165">
    <property type="entry name" value="THUMP"/>
    <property type="match status" value="1"/>
</dbReference>
<comment type="catalytic activity">
    <reaction evidence="9 18">
        <text>[ThiI sulfur-carrier protein]-S-sulfanyl-L-cysteine + a uridine in tRNA + 2 reduced [2Fe-2S]-[ferredoxin] + ATP + H(+) = [ThiI sulfur-carrier protein]-L-cysteine + a 4-thiouridine in tRNA + 2 oxidized [2Fe-2S]-[ferredoxin] + AMP + diphosphate</text>
        <dbReference type="Rhea" id="RHEA:24176"/>
        <dbReference type="Rhea" id="RHEA-COMP:10000"/>
        <dbReference type="Rhea" id="RHEA-COMP:10001"/>
        <dbReference type="Rhea" id="RHEA-COMP:13337"/>
        <dbReference type="Rhea" id="RHEA-COMP:13338"/>
        <dbReference type="Rhea" id="RHEA-COMP:13339"/>
        <dbReference type="Rhea" id="RHEA-COMP:13340"/>
        <dbReference type="ChEBI" id="CHEBI:15378"/>
        <dbReference type="ChEBI" id="CHEBI:29950"/>
        <dbReference type="ChEBI" id="CHEBI:30616"/>
        <dbReference type="ChEBI" id="CHEBI:33019"/>
        <dbReference type="ChEBI" id="CHEBI:33737"/>
        <dbReference type="ChEBI" id="CHEBI:33738"/>
        <dbReference type="ChEBI" id="CHEBI:61963"/>
        <dbReference type="ChEBI" id="CHEBI:65315"/>
        <dbReference type="ChEBI" id="CHEBI:136798"/>
        <dbReference type="ChEBI" id="CHEBI:456215"/>
        <dbReference type="EC" id="2.8.1.4"/>
    </reaction>
</comment>
<evidence type="ECO:0000256" key="15">
    <source>
        <dbReference type="ARBA" id="ARBA00075337"/>
    </source>
</evidence>
<evidence type="ECO:0000256" key="8">
    <source>
        <dbReference type="ARBA" id="ARBA00022977"/>
    </source>
</evidence>
<evidence type="ECO:0000256" key="5">
    <source>
        <dbReference type="ARBA" id="ARBA00022741"/>
    </source>
</evidence>
<comment type="similarity">
    <text evidence="12 18">Belongs to the ThiI family.</text>
</comment>
<dbReference type="UniPathway" id="UPA00060"/>
<evidence type="ECO:0000256" key="7">
    <source>
        <dbReference type="ARBA" id="ARBA00022884"/>
    </source>
</evidence>
<dbReference type="GO" id="GO:0140741">
    <property type="term" value="F:tRNA-uracil-4 sulfurtransferase activity"/>
    <property type="evidence" value="ECO:0007669"/>
    <property type="project" value="UniProtKB-EC"/>
</dbReference>
<feature type="binding site" evidence="18">
    <location>
        <begin position="204"/>
        <end position="205"/>
    </location>
    <ligand>
        <name>ATP</name>
        <dbReference type="ChEBI" id="CHEBI:30616"/>
    </ligand>
</feature>
<sequence>MKLAIIRYGEIGLKGRNRKYFELALERNIRNQLPGVRTRTTGSRVYIETGNYVLEDVKRVLDKTFGVQNYSIGTLVGFELDDILSTCLELAETEVNKGKRSFKVETKRAYKKFPLRSMQLSAFLGEKVLERFPELHVDVHNPEFTIGVEIRNRGTLLFSNKFQGSGGMPVGVSGKGLLLLSGGIDSPVAGWYMLKRGIDLHAIHFASPPYTGEKALEKVIDLARLLSMYNGGRELLLYNVAFTKTQLSIHRSVQERYSLIIQRRAMMKIATEIAEREGYKAIVTGENVGQVASQTLENMIAISSATDKLVLRPLVGFDKIDTVEMAKKIGSFEISTRPYEDCCTVFVPKEPATKARVVDILRAEKDIDFSQLISEAIDETKLYRIKLGQVIKVESLEMDN</sequence>
<evidence type="ECO:0000256" key="3">
    <source>
        <dbReference type="ARBA" id="ARBA00022555"/>
    </source>
</evidence>
<evidence type="ECO:0000256" key="4">
    <source>
        <dbReference type="ARBA" id="ARBA00022679"/>
    </source>
</evidence>
<feature type="binding site" evidence="18">
    <location>
        <begin position="179"/>
        <end position="180"/>
    </location>
    <ligand>
        <name>ATP</name>
        <dbReference type="ChEBI" id="CHEBI:30616"/>
    </ligand>
</feature>
<evidence type="ECO:0000313" key="21">
    <source>
        <dbReference type="Proteomes" id="UP000077339"/>
    </source>
</evidence>
<dbReference type="InterPro" id="IPR004114">
    <property type="entry name" value="THUMP_dom"/>
</dbReference>
<evidence type="ECO:0000256" key="1">
    <source>
        <dbReference type="ARBA" id="ARBA00004496"/>
    </source>
</evidence>
<dbReference type="SMART" id="SM00981">
    <property type="entry name" value="THUMP"/>
    <property type="match status" value="1"/>
</dbReference>
<name>A0A182C7R8_9BACT</name>
<dbReference type="SUPFAM" id="SSF52402">
    <property type="entry name" value="Adenine nucleotide alpha hydrolases-like"/>
    <property type="match status" value="1"/>
</dbReference>
<evidence type="ECO:0000256" key="9">
    <source>
        <dbReference type="ARBA" id="ARBA00050570"/>
    </source>
</evidence>
<evidence type="ECO:0000256" key="17">
    <source>
        <dbReference type="ARBA" id="ARBA00080570"/>
    </source>
</evidence>
<accession>A0A182C7R8</accession>
<dbReference type="Proteomes" id="UP000077339">
    <property type="component" value="Unassembled WGS sequence"/>
</dbReference>
<dbReference type="CDD" id="cd11716">
    <property type="entry name" value="THUMP_ThiI"/>
    <property type="match status" value="1"/>
</dbReference>
<evidence type="ECO:0000256" key="12">
    <source>
        <dbReference type="ARBA" id="ARBA00061472"/>
    </source>
</evidence>
<dbReference type="EC" id="2.8.1.4" evidence="13 18"/>
<keyword evidence="4 18" id="KW-0808">Transferase</keyword>
<dbReference type="STRING" id="1453497.AT15_07660"/>
<feature type="binding site" evidence="18">
    <location>
        <position position="263"/>
    </location>
    <ligand>
        <name>ATP</name>
        <dbReference type="ChEBI" id="CHEBI:30616"/>
    </ligand>
</feature>
<dbReference type="PATRIC" id="fig|1453497.3.peg.1526"/>
<dbReference type="GO" id="GO:0009228">
    <property type="term" value="P:thiamine biosynthetic process"/>
    <property type="evidence" value="ECO:0007669"/>
    <property type="project" value="UniProtKB-KW"/>
</dbReference>
<dbReference type="Pfam" id="PF02926">
    <property type="entry name" value="THUMP"/>
    <property type="match status" value="1"/>
</dbReference>
<dbReference type="InterPro" id="IPR054173">
    <property type="entry name" value="ThiI_fer"/>
</dbReference>
<keyword evidence="3 18" id="KW-0820">tRNA-binding</keyword>
<evidence type="ECO:0000256" key="18">
    <source>
        <dbReference type="HAMAP-Rule" id="MF_00021"/>
    </source>
</evidence>
<dbReference type="Gene3D" id="3.40.50.620">
    <property type="entry name" value="HUPs"/>
    <property type="match status" value="1"/>
</dbReference>
<evidence type="ECO:0000313" key="20">
    <source>
        <dbReference type="EMBL" id="OAA31364.1"/>
    </source>
</evidence>
<dbReference type="NCBIfam" id="TIGR00342">
    <property type="entry name" value="tRNA uracil 4-sulfurtransferase ThiI"/>
    <property type="match status" value="1"/>
</dbReference>
<dbReference type="Pfam" id="PF22025">
    <property type="entry name" value="ThiI_fer"/>
    <property type="match status" value="1"/>
</dbReference>
<keyword evidence="2 18" id="KW-0963">Cytoplasm</keyword>
<comment type="function">
    <text evidence="11 18">Catalyzes the ATP-dependent transfer of a sulfur to tRNA to produce 4-thiouridine in position 8 of tRNAs, which functions as a near-UV photosensor. Also catalyzes the transfer of sulfur to the sulfur carrier protein ThiS, forming ThiS-thiocarboxylate. This is a step in the synthesis of thiazole, in the thiamine biosynthesis pathway. The sulfur is donated as persulfide by IscS.</text>
</comment>
<dbReference type="PANTHER" id="PTHR43209:SF1">
    <property type="entry name" value="TRNA SULFURTRANSFERASE"/>
    <property type="match status" value="1"/>
</dbReference>
<protein>
    <recommendedName>
        <fullName evidence="14 18">Probable tRNA sulfurtransferase</fullName>
        <ecNumber evidence="13 18">2.8.1.4</ecNumber>
    </recommendedName>
    <alternativeName>
        <fullName evidence="15 18">Sulfur carrier protein ThiS sulfurtransferase</fullName>
    </alternativeName>
    <alternativeName>
        <fullName evidence="16 18">Thiamine biosynthesis protein ThiI</fullName>
    </alternativeName>
    <alternativeName>
        <fullName evidence="17 18">tRNA 4-thiouridine synthase</fullName>
    </alternativeName>
</protein>
<keyword evidence="8 18" id="KW-0784">Thiamine biosynthesis</keyword>
<dbReference type="CDD" id="cd01712">
    <property type="entry name" value="PPase_ThiI"/>
    <property type="match status" value="1"/>
</dbReference>
<evidence type="ECO:0000256" key="16">
    <source>
        <dbReference type="ARBA" id="ARBA00077849"/>
    </source>
</evidence>
<keyword evidence="6 18" id="KW-0067">ATP-binding</keyword>
<dbReference type="Gene3D" id="3.30.2130.30">
    <property type="match status" value="1"/>
</dbReference>
<dbReference type="GO" id="GO:0005829">
    <property type="term" value="C:cytosol"/>
    <property type="evidence" value="ECO:0007669"/>
    <property type="project" value="TreeGrafter"/>
</dbReference>
<dbReference type="EMBL" id="JFHK01000004">
    <property type="protein sequence ID" value="OAA31364.1"/>
    <property type="molecule type" value="Genomic_DNA"/>
</dbReference>
<reference evidence="20 21" key="1">
    <citation type="submission" date="2014-02" db="EMBL/GenBank/DDBJ databases">
        <title>Kosmotoga genome sequencing.</title>
        <authorList>
            <person name="Pollo S.M."/>
            <person name="Charchuk R."/>
            <person name="Nesbo C.L."/>
        </authorList>
    </citation>
    <scope>NUCLEOTIDE SEQUENCE [LARGE SCALE GENOMIC DNA]</scope>
    <source>
        <strain evidence="20 21">S304</strain>
    </source>
</reference>
<dbReference type="FunFam" id="3.40.50.620:FF:000053">
    <property type="entry name" value="Probable tRNA sulfurtransferase"/>
    <property type="match status" value="1"/>
</dbReference>
<dbReference type="GO" id="GO:0004810">
    <property type="term" value="F:CCA tRNA nucleotidyltransferase activity"/>
    <property type="evidence" value="ECO:0007669"/>
    <property type="project" value="InterPro"/>
</dbReference>
<comment type="caution">
    <text evidence="20">The sequence shown here is derived from an EMBL/GenBank/DDBJ whole genome shotgun (WGS) entry which is preliminary data.</text>
</comment>
<comment type="catalytic activity">
    <reaction evidence="10 18">
        <text>[ThiS sulfur-carrier protein]-C-terminal Gly-Gly-AMP + S-sulfanyl-L-cysteinyl-[cysteine desulfurase] + AH2 = [ThiS sulfur-carrier protein]-C-terminal-Gly-aminoethanethioate + L-cysteinyl-[cysteine desulfurase] + A + AMP + 2 H(+)</text>
        <dbReference type="Rhea" id="RHEA:43340"/>
        <dbReference type="Rhea" id="RHEA-COMP:12157"/>
        <dbReference type="Rhea" id="RHEA-COMP:12158"/>
        <dbReference type="Rhea" id="RHEA-COMP:12910"/>
        <dbReference type="Rhea" id="RHEA-COMP:19908"/>
        <dbReference type="ChEBI" id="CHEBI:13193"/>
        <dbReference type="ChEBI" id="CHEBI:15378"/>
        <dbReference type="ChEBI" id="CHEBI:17499"/>
        <dbReference type="ChEBI" id="CHEBI:29950"/>
        <dbReference type="ChEBI" id="CHEBI:61963"/>
        <dbReference type="ChEBI" id="CHEBI:90618"/>
        <dbReference type="ChEBI" id="CHEBI:232372"/>
        <dbReference type="ChEBI" id="CHEBI:456215"/>
    </reaction>
</comment>